<organism evidence="1 2">
    <name type="scientific">Pluteus cervinus</name>
    <dbReference type="NCBI Taxonomy" id="181527"/>
    <lineage>
        <taxon>Eukaryota</taxon>
        <taxon>Fungi</taxon>
        <taxon>Dikarya</taxon>
        <taxon>Basidiomycota</taxon>
        <taxon>Agaricomycotina</taxon>
        <taxon>Agaricomycetes</taxon>
        <taxon>Agaricomycetidae</taxon>
        <taxon>Agaricales</taxon>
        <taxon>Pluteineae</taxon>
        <taxon>Pluteaceae</taxon>
        <taxon>Pluteus</taxon>
    </lineage>
</organism>
<keyword evidence="2" id="KW-1185">Reference proteome</keyword>
<proteinExistence type="predicted"/>
<dbReference type="Proteomes" id="UP000308600">
    <property type="component" value="Unassembled WGS sequence"/>
</dbReference>
<name>A0ACD3AHK9_9AGAR</name>
<evidence type="ECO:0000313" key="1">
    <source>
        <dbReference type="EMBL" id="TFK65160.1"/>
    </source>
</evidence>
<gene>
    <name evidence="1" type="ORF">BDN72DRAFT_209057</name>
</gene>
<evidence type="ECO:0000313" key="2">
    <source>
        <dbReference type="Proteomes" id="UP000308600"/>
    </source>
</evidence>
<dbReference type="EMBL" id="ML208446">
    <property type="protein sequence ID" value="TFK65160.1"/>
    <property type="molecule type" value="Genomic_DNA"/>
</dbReference>
<accession>A0ACD3AHK9</accession>
<sequence length="314" mass="35143">MSGENDDEMRHIIDAEVLQLRLRVSKLLSKRNALAPISRLPTELMTIIFIYARDFSKNKSMSTMALKLSWICRDWRHISLNASRLWAEIDFKFGRQAGVQEFLSRSRQALLSVALSCDSEVTDTILDSTHRICGFDLSFDAFEPHRSNHLNLHHIWMKDAPFLRSLTLHGTYLPEIPLAHLQHLQLRNCAFQWSSPQLCALTTLSIVDPATTTALVDLLSNLAGLPELTHLTLEAVLSGPPLPSGFPQANLPKLQDFRITNEGLPTLTTLIDHLSVSKGALSSSKFLMQMVGITLQTSLMLSAGVDLARVQRRP</sequence>
<protein>
    <submittedName>
        <fullName evidence="1">Uncharacterized protein</fullName>
    </submittedName>
</protein>
<reference evidence="1 2" key="1">
    <citation type="journal article" date="2019" name="Nat. Ecol. Evol.">
        <title>Megaphylogeny resolves global patterns of mushroom evolution.</title>
        <authorList>
            <person name="Varga T."/>
            <person name="Krizsan K."/>
            <person name="Foldi C."/>
            <person name="Dima B."/>
            <person name="Sanchez-Garcia M."/>
            <person name="Sanchez-Ramirez S."/>
            <person name="Szollosi G.J."/>
            <person name="Szarkandi J.G."/>
            <person name="Papp V."/>
            <person name="Albert L."/>
            <person name="Andreopoulos W."/>
            <person name="Angelini C."/>
            <person name="Antonin V."/>
            <person name="Barry K.W."/>
            <person name="Bougher N.L."/>
            <person name="Buchanan P."/>
            <person name="Buyck B."/>
            <person name="Bense V."/>
            <person name="Catcheside P."/>
            <person name="Chovatia M."/>
            <person name="Cooper J."/>
            <person name="Damon W."/>
            <person name="Desjardin D."/>
            <person name="Finy P."/>
            <person name="Geml J."/>
            <person name="Haridas S."/>
            <person name="Hughes K."/>
            <person name="Justo A."/>
            <person name="Karasinski D."/>
            <person name="Kautmanova I."/>
            <person name="Kiss B."/>
            <person name="Kocsube S."/>
            <person name="Kotiranta H."/>
            <person name="LaButti K.M."/>
            <person name="Lechner B.E."/>
            <person name="Liimatainen K."/>
            <person name="Lipzen A."/>
            <person name="Lukacs Z."/>
            <person name="Mihaltcheva S."/>
            <person name="Morgado L.N."/>
            <person name="Niskanen T."/>
            <person name="Noordeloos M.E."/>
            <person name="Ohm R.A."/>
            <person name="Ortiz-Santana B."/>
            <person name="Ovrebo C."/>
            <person name="Racz N."/>
            <person name="Riley R."/>
            <person name="Savchenko A."/>
            <person name="Shiryaev A."/>
            <person name="Soop K."/>
            <person name="Spirin V."/>
            <person name="Szebenyi C."/>
            <person name="Tomsovsky M."/>
            <person name="Tulloss R.E."/>
            <person name="Uehling J."/>
            <person name="Grigoriev I.V."/>
            <person name="Vagvolgyi C."/>
            <person name="Papp T."/>
            <person name="Martin F.M."/>
            <person name="Miettinen O."/>
            <person name="Hibbett D.S."/>
            <person name="Nagy L.G."/>
        </authorList>
    </citation>
    <scope>NUCLEOTIDE SEQUENCE [LARGE SCALE GENOMIC DNA]</scope>
    <source>
        <strain evidence="1 2">NL-1719</strain>
    </source>
</reference>